<protein>
    <submittedName>
        <fullName evidence="2">Uncharacterized protein</fullName>
    </submittedName>
</protein>
<name>A0ABD1RDG8_9LAMI</name>
<gene>
    <name evidence="2" type="ORF">Adt_31201</name>
</gene>
<reference evidence="3" key="1">
    <citation type="submission" date="2024-07" db="EMBL/GenBank/DDBJ databases">
        <title>Two chromosome-level genome assemblies of Korean endemic species Abeliophyllum distichum and Forsythia ovata (Oleaceae).</title>
        <authorList>
            <person name="Jang H."/>
        </authorList>
    </citation>
    <scope>NUCLEOTIDE SEQUENCE [LARGE SCALE GENOMIC DNA]</scope>
</reference>
<evidence type="ECO:0000256" key="1">
    <source>
        <dbReference type="SAM" id="MobiDB-lite"/>
    </source>
</evidence>
<comment type="caution">
    <text evidence="2">The sequence shown here is derived from an EMBL/GenBank/DDBJ whole genome shotgun (WGS) entry which is preliminary data.</text>
</comment>
<sequence length="216" mass="23526">MAIIFFDERSGGCFFIPYLMGPSSLLRFLTIFRARGLCPDDQMCPSCVPDPRGISPVGMNGEYLKDPDSDDEAKNYSRSELMILERLLLSPIMILQKGEAVLRVAAAPLVVEVEDDLPFPSPVVDVGSDSSSSSPIVEAHSDLQYLSSWLVENPTVSIPSQDEEEGDVRGCKVGAKVAQKRGLPEEGARVDSRGTKKSRAVLPQEASGSDQFFLQT</sequence>
<feature type="compositionally biased region" description="Polar residues" evidence="1">
    <location>
        <begin position="206"/>
        <end position="216"/>
    </location>
</feature>
<dbReference type="Proteomes" id="UP001604336">
    <property type="component" value="Unassembled WGS sequence"/>
</dbReference>
<dbReference type="EMBL" id="JBFOLK010000009">
    <property type="protein sequence ID" value="KAL2486445.1"/>
    <property type="molecule type" value="Genomic_DNA"/>
</dbReference>
<evidence type="ECO:0000313" key="3">
    <source>
        <dbReference type="Proteomes" id="UP001604336"/>
    </source>
</evidence>
<evidence type="ECO:0000313" key="2">
    <source>
        <dbReference type="EMBL" id="KAL2486445.1"/>
    </source>
</evidence>
<dbReference type="AlphaFoldDB" id="A0ABD1RDG8"/>
<feature type="region of interest" description="Disordered" evidence="1">
    <location>
        <begin position="179"/>
        <end position="216"/>
    </location>
</feature>
<proteinExistence type="predicted"/>
<feature type="compositionally biased region" description="Basic and acidic residues" evidence="1">
    <location>
        <begin position="182"/>
        <end position="194"/>
    </location>
</feature>
<accession>A0ABD1RDG8</accession>
<organism evidence="2 3">
    <name type="scientific">Abeliophyllum distichum</name>
    <dbReference type="NCBI Taxonomy" id="126358"/>
    <lineage>
        <taxon>Eukaryota</taxon>
        <taxon>Viridiplantae</taxon>
        <taxon>Streptophyta</taxon>
        <taxon>Embryophyta</taxon>
        <taxon>Tracheophyta</taxon>
        <taxon>Spermatophyta</taxon>
        <taxon>Magnoliopsida</taxon>
        <taxon>eudicotyledons</taxon>
        <taxon>Gunneridae</taxon>
        <taxon>Pentapetalae</taxon>
        <taxon>asterids</taxon>
        <taxon>lamiids</taxon>
        <taxon>Lamiales</taxon>
        <taxon>Oleaceae</taxon>
        <taxon>Forsythieae</taxon>
        <taxon>Abeliophyllum</taxon>
    </lineage>
</organism>
<keyword evidence="3" id="KW-1185">Reference proteome</keyword>